<comment type="caution">
    <text evidence="1">The sequence shown here is derived from an EMBL/GenBank/DDBJ whole genome shotgun (WGS) entry which is preliminary data.</text>
</comment>
<reference evidence="1" key="1">
    <citation type="submission" date="2020-02" db="EMBL/GenBank/DDBJ databases">
        <title>Draft genome sequence of Candidatus Afipia apatlaquensis IBT-C3, a potential strain for decolorization of textile dyes.</title>
        <authorList>
            <person name="Sanchez-Reyes A."/>
            <person name="Breton-Deval L."/>
            <person name="Mangelson H."/>
            <person name="Sanchez-Flores A."/>
        </authorList>
    </citation>
    <scope>NUCLEOTIDE SEQUENCE [LARGE SCALE GENOMIC DNA]</scope>
    <source>
        <strain evidence="1">IBT-C3</strain>
    </source>
</reference>
<accession>A0A7C9RGU2</accession>
<protein>
    <submittedName>
        <fullName evidence="1">Entry exclusion protein TrbK-alt</fullName>
    </submittedName>
</protein>
<keyword evidence="2" id="KW-1185">Reference proteome</keyword>
<gene>
    <name evidence="1" type="primary">trbK-alt</name>
    <name evidence="1" type="ORF">G4V63_15485</name>
</gene>
<dbReference type="PROSITE" id="PS51257">
    <property type="entry name" value="PROKAR_LIPOPROTEIN"/>
    <property type="match status" value="1"/>
</dbReference>
<evidence type="ECO:0000313" key="1">
    <source>
        <dbReference type="EMBL" id="NGX96560.1"/>
    </source>
</evidence>
<proteinExistence type="predicted"/>
<dbReference type="EMBL" id="JAAMRR010000789">
    <property type="protein sequence ID" value="NGX96560.1"/>
    <property type="molecule type" value="Genomic_DNA"/>
</dbReference>
<sequence>MTLARTALALIALAVTGCTVPLREARDQATPSRDPLDARLERCSALGTKNTEDADCQSAFAEARKRILPLPQGK</sequence>
<dbReference type="AlphaFoldDB" id="A0A7C9RGU2"/>
<dbReference type="Proteomes" id="UP000480266">
    <property type="component" value="Unassembled WGS sequence"/>
</dbReference>
<dbReference type="NCBIfam" id="TIGR04360">
    <property type="entry name" value="other_trbK"/>
    <property type="match status" value="1"/>
</dbReference>
<dbReference type="InterPro" id="IPR027587">
    <property type="entry name" value="TrbK"/>
</dbReference>
<dbReference type="Pfam" id="PF20084">
    <property type="entry name" value="TrbK"/>
    <property type="match status" value="1"/>
</dbReference>
<organism evidence="1 2">
    <name type="scientific">Candidatus Afipia apatlaquensis</name>
    <dbReference type="NCBI Taxonomy" id="2712852"/>
    <lineage>
        <taxon>Bacteria</taxon>
        <taxon>Pseudomonadati</taxon>
        <taxon>Pseudomonadota</taxon>
        <taxon>Alphaproteobacteria</taxon>
        <taxon>Hyphomicrobiales</taxon>
        <taxon>Nitrobacteraceae</taxon>
        <taxon>Afipia</taxon>
    </lineage>
</organism>
<name>A0A7C9RGU2_9BRAD</name>
<evidence type="ECO:0000313" key="2">
    <source>
        <dbReference type="Proteomes" id="UP000480266"/>
    </source>
</evidence>